<feature type="compositionally biased region" description="Polar residues" evidence="1">
    <location>
        <begin position="80"/>
        <end position="94"/>
    </location>
</feature>
<sequence length="533" mass="58697">MLTAIFWILLSLSCISLIISHYLAPLSMSSPDKKPSLKMGPWVKPEPGSGSTSKSRCHTTAPPTMQSLLPFAPARKQFGRNTKSVPPPSASSHKNLGAVAARSSKPASSGTTTQLAVSKRKFGQAITTPKTSPPQAISWDDALDEVEVKAELLDLGDGRSTSDRARGPVETEHAGEKDWTVRKEYLDGKAEKRKRDEDEERQAQKAEADETERRAEQKRRAEKKERAEKQKVEKAQREKKEAEQKPCQVPSVRPAQLPPPAPLRPVNNRQGLIVEVVDKKPDKVVLVTGTTPGRPGWMAVKNENMDELDDDDFDYKAWREKQDEGLTRPYGISVKTPPPGETFPKYEYGYDPESIIAYAPRWDESGKQVEAKSNVLPALPKDQARIVEYMGASKTAPSGPPKPRKRKPSIGSFSSSGGMGIPAVKMLSSPEFGSDEYDTDCYKRLIAEWAAEDAAWPGSNAEVQAGPSSASVPYKNADKPRKHITQPPPLAREPSIDEYGNGTEDDSFIQDLMAVEAADAARRGDPTEWKTWN</sequence>
<protein>
    <submittedName>
        <fullName evidence="3">Uncharacterized protein</fullName>
    </submittedName>
</protein>
<dbReference type="CDD" id="cd22265">
    <property type="entry name" value="UDM1_RNF168"/>
    <property type="match status" value="1"/>
</dbReference>
<feature type="region of interest" description="Disordered" evidence="1">
    <location>
        <begin position="391"/>
        <end position="428"/>
    </location>
</feature>
<feature type="compositionally biased region" description="Polar residues" evidence="1">
    <location>
        <begin position="105"/>
        <end position="116"/>
    </location>
</feature>
<accession>A0AA38H1E2</accession>
<keyword evidence="4" id="KW-1185">Reference proteome</keyword>
<gene>
    <name evidence="3" type="ORF">MKK02DRAFT_30891</name>
</gene>
<feature type="chain" id="PRO_5041449368" evidence="2">
    <location>
        <begin position="21"/>
        <end position="533"/>
    </location>
</feature>
<reference evidence="3" key="1">
    <citation type="journal article" date="2022" name="G3 (Bethesda)">
        <title>High quality genome of the basidiomycete yeast Dioszegia hungarica PDD-24b-2 isolated from cloud water.</title>
        <authorList>
            <person name="Jarrige D."/>
            <person name="Haridas S."/>
            <person name="Bleykasten-Grosshans C."/>
            <person name="Joly M."/>
            <person name="Nadalig T."/>
            <person name="Sancelme M."/>
            <person name="Vuilleumier S."/>
            <person name="Grigoriev I.V."/>
            <person name="Amato P."/>
            <person name="Bringel F."/>
        </authorList>
    </citation>
    <scope>NUCLEOTIDE SEQUENCE</scope>
    <source>
        <strain evidence="3">PDD-24b-2</strain>
    </source>
</reference>
<feature type="region of interest" description="Disordered" evidence="1">
    <location>
        <begin position="34"/>
        <end position="63"/>
    </location>
</feature>
<evidence type="ECO:0000256" key="2">
    <source>
        <dbReference type="SAM" id="SignalP"/>
    </source>
</evidence>
<proteinExistence type="predicted"/>
<organism evidence="3 4">
    <name type="scientific">Dioszegia hungarica</name>
    <dbReference type="NCBI Taxonomy" id="4972"/>
    <lineage>
        <taxon>Eukaryota</taxon>
        <taxon>Fungi</taxon>
        <taxon>Dikarya</taxon>
        <taxon>Basidiomycota</taxon>
        <taxon>Agaricomycotina</taxon>
        <taxon>Tremellomycetes</taxon>
        <taxon>Tremellales</taxon>
        <taxon>Bulleribasidiaceae</taxon>
        <taxon>Dioszegia</taxon>
    </lineage>
</organism>
<feature type="region of interest" description="Disordered" evidence="1">
    <location>
        <begin position="152"/>
        <end position="266"/>
    </location>
</feature>
<feature type="signal peptide" evidence="2">
    <location>
        <begin position="1"/>
        <end position="20"/>
    </location>
</feature>
<dbReference type="RefSeq" id="XP_052941689.1">
    <property type="nucleotide sequence ID" value="XM_053088161.1"/>
</dbReference>
<feature type="compositionally biased region" description="Basic and acidic residues" evidence="1">
    <location>
        <begin position="152"/>
        <end position="244"/>
    </location>
</feature>
<name>A0AA38H1E2_9TREE</name>
<dbReference type="Proteomes" id="UP001164286">
    <property type="component" value="Unassembled WGS sequence"/>
</dbReference>
<evidence type="ECO:0000313" key="4">
    <source>
        <dbReference type="Proteomes" id="UP001164286"/>
    </source>
</evidence>
<feature type="region of interest" description="Disordered" evidence="1">
    <location>
        <begin position="80"/>
        <end position="117"/>
    </location>
</feature>
<feature type="region of interest" description="Disordered" evidence="1">
    <location>
        <begin position="457"/>
        <end position="513"/>
    </location>
</feature>
<evidence type="ECO:0000313" key="3">
    <source>
        <dbReference type="EMBL" id="KAI9631912.1"/>
    </source>
</evidence>
<keyword evidence="2" id="KW-0732">Signal</keyword>
<evidence type="ECO:0000256" key="1">
    <source>
        <dbReference type="SAM" id="MobiDB-lite"/>
    </source>
</evidence>
<dbReference type="EMBL" id="JAKWFO010000016">
    <property type="protein sequence ID" value="KAI9631912.1"/>
    <property type="molecule type" value="Genomic_DNA"/>
</dbReference>
<dbReference type="AlphaFoldDB" id="A0AA38H1E2"/>
<dbReference type="GeneID" id="77727366"/>
<comment type="caution">
    <text evidence="3">The sequence shown here is derived from an EMBL/GenBank/DDBJ whole genome shotgun (WGS) entry which is preliminary data.</text>
</comment>